<dbReference type="Pfam" id="PF00172">
    <property type="entry name" value="Zn_clus"/>
    <property type="match status" value="1"/>
</dbReference>
<dbReference type="PROSITE" id="PS50048">
    <property type="entry name" value="ZN2_CY6_FUNGAL_2"/>
    <property type="match status" value="1"/>
</dbReference>
<dbReference type="Proteomes" id="UP000717696">
    <property type="component" value="Unassembled WGS sequence"/>
</dbReference>
<evidence type="ECO:0000256" key="1">
    <source>
        <dbReference type="ARBA" id="ARBA00022723"/>
    </source>
</evidence>
<reference evidence="5" key="1">
    <citation type="journal article" date="2021" name="Nat. Commun.">
        <title>Genetic determinants of endophytism in the Arabidopsis root mycobiome.</title>
        <authorList>
            <person name="Mesny F."/>
            <person name="Miyauchi S."/>
            <person name="Thiergart T."/>
            <person name="Pickel B."/>
            <person name="Atanasova L."/>
            <person name="Karlsson M."/>
            <person name="Huettel B."/>
            <person name="Barry K.W."/>
            <person name="Haridas S."/>
            <person name="Chen C."/>
            <person name="Bauer D."/>
            <person name="Andreopoulos W."/>
            <person name="Pangilinan J."/>
            <person name="LaButti K."/>
            <person name="Riley R."/>
            <person name="Lipzen A."/>
            <person name="Clum A."/>
            <person name="Drula E."/>
            <person name="Henrissat B."/>
            <person name="Kohler A."/>
            <person name="Grigoriev I.V."/>
            <person name="Martin F.M."/>
            <person name="Hacquard S."/>
        </authorList>
    </citation>
    <scope>NUCLEOTIDE SEQUENCE</scope>
    <source>
        <strain evidence="5">MPI-CAGE-AT-0021</strain>
    </source>
</reference>
<proteinExistence type="predicted"/>
<dbReference type="AlphaFoldDB" id="A0A9P9DFM5"/>
<dbReference type="GO" id="GO:0006351">
    <property type="term" value="P:DNA-templated transcription"/>
    <property type="evidence" value="ECO:0007669"/>
    <property type="project" value="InterPro"/>
</dbReference>
<dbReference type="Gene3D" id="4.10.240.10">
    <property type="entry name" value="Zn(2)-C6 fungal-type DNA-binding domain"/>
    <property type="match status" value="1"/>
</dbReference>
<dbReference type="InterPro" id="IPR052761">
    <property type="entry name" value="Fungal_Detox/Toxin_TFs"/>
</dbReference>
<keyword evidence="1" id="KW-0479">Metal-binding</keyword>
<dbReference type="InterPro" id="IPR001138">
    <property type="entry name" value="Zn2Cys6_DnaBD"/>
</dbReference>
<sequence>MAESSAQPYTTQRPNGVSHPRSNGRRGRDRIRTRALVACQSCRTRRVRCNVTECGAPCTNCRLDERECVLAAALTISEGRRKGHAQSRVHLPDRLPSLTVQEDVSNLHGEFLQSFAKCYLELFSPRLDRINEERSRLEECGHSTSFGGFTTDTSSVILERRFTFGEPFKGFFQPPYAILENVSSLMSHLSSHIGPDELAYLKNKGALTIPHTSLRNELAKAYIEFVYPYLPSIDLCDFLVVLNGHEMARSSMSLILFQAIMFAGVAFVDMSHLNSAGYLTRKAAQKELFQKVRLLYTLDCEPDRISLIQALLILTFYYETPDDQKDTWYWMGVVASEAYALGLHLAPEKSATKDFKLRTRIWWSVYMRDRMIGLGMRRPFQISEDYNVPMLTVDDFEVAEIPQHITCVAADCAVARDPVVQRRLATMCIAKVNLCLCVGRILSKHYLVLHRNQGVATDRTSSLLVPKELHWETSDIRHWDGELNQWRKNLPEDLLRQESLTEHRSINLHRSLLHMIFFAALSTLHRPWAMSQTPPRPLASPAALLQTEQSREIVRQAATAITTIVKSLDDADLVRYLPLTGVTVLLPALTAHLVDLKAAEESIRVAASSGFFQCIQALNKLRDLYFAADYSIALIEQAAYATGNDTARIHTESEAATTMVSSANKTSTVHVTLPATDNVPPVN</sequence>
<dbReference type="SUPFAM" id="SSF57701">
    <property type="entry name" value="Zn2/Cys6 DNA-binding domain"/>
    <property type="match status" value="1"/>
</dbReference>
<gene>
    <name evidence="5" type="ORF">B0J13DRAFT_590170</name>
</gene>
<evidence type="ECO:0000256" key="2">
    <source>
        <dbReference type="ARBA" id="ARBA00023242"/>
    </source>
</evidence>
<evidence type="ECO:0000313" key="6">
    <source>
        <dbReference type="Proteomes" id="UP000717696"/>
    </source>
</evidence>
<dbReference type="OrthoDB" id="4451586at2759"/>
<keyword evidence="2" id="KW-0539">Nucleus</keyword>
<dbReference type="PANTHER" id="PTHR47425">
    <property type="entry name" value="FARB-RELATED"/>
    <property type="match status" value="1"/>
</dbReference>
<dbReference type="CDD" id="cd00067">
    <property type="entry name" value="GAL4"/>
    <property type="match status" value="1"/>
</dbReference>
<name>A0A9P9DFM5_9HYPO</name>
<dbReference type="InterPro" id="IPR036864">
    <property type="entry name" value="Zn2-C6_fun-type_DNA-bd_sf"/>
</dbReference>
<dbReference type="PROSITE" id="PS00463">
    <property type="entry name" value="ZN2_CY6_FUNGAL_1"/>
    <property type="match status" value="1"/>
</dbReference>
<dbReference type="SMART" id="SM00066">
    <property type="entry name" value="GAL4"/>
    <property type="match status" value="1"/>
</dbReference>
<evidence type="ECO:0000259" key="4">
    <source>
        <dbReference type="PROSITE" id="PS50048"/>
    </source>
</evidence>
<dbReference type="Pfam" id="PF04082">
    <property type="entry name" value="Fungal_trans"/>
    <property type="match status" value="1"/>
</dbReference>
<feature type="domain" description="Zn(2)-C6 fungal-type" evidence="4">
    <location>
        <begin position="38"/>
        <end position="70"/>
    </location>
</feature>
<comment type="caution">
    <text evidence="5">The sequence shown here is derived from an EMBL/GenBank/DDBJ whole genome shotgun (WGS) entry which is preliminary data.</text>
</comment>
<evidence type="ECO:0000313" key="5">
    <source>
        <dbReference type="EMBL" id="KAH7118062.1"/>
    </source>
</evidence>
<organism evidence="5 6">
    <name type="scientific">Dactylonectria estremocensis</name>
    <dbReference type="NCBI Taxonomy" id="1079267"/>
    <lineage>
        <taxon>Eukaryota</taxon>
        <taxon>Fungi</taxon>
        <taxon>Dikarya</taxon>
        <taxon>Ascomycota</taxon>
        <taxon>Pezizomycotina</taxon>
        <taxon>Sordariomycetes</taxon>
        <taxon>Hypocreomycetidae</taxon>
        <taxon>Hypocreales</taxon>
        <taxon>Nectriaceae</taxon>
        <taxon>Dactylonectria</taxon>
    </lineage>
</organism>
<dbReference type="EMBL" id="JAGMUU010000033">
    <property type="protein sequence ID" value="KAH7118062.1"/>
    <property type="molecule type" value="Genomic_DNA"/>
</dbReference>
<dbReference type="InterPro" id="IPR007219">
    <property type="entry name" value="XnlR_reg_dom"/>
</dbReference>
<dbReference type="CDD" id="cd12148">
    <property type="entry name" value="fungal_TF_MHR"/>
    <property type="match status" value="1"/>
</dbReference>
<feature type="compositionally biased region" description="Polar residues" evidence="3">
    <location>
        <begin position="1"/>
        <end position="15"/>
    </location>
</feature>
<dbReference type="GO" id="GO:0000981">
    <property type="term" value="F:DNA-binding transcription factor activity, RNA polymerase II-specific"/>
    <property type="evidence" value="ECO:0007669"/>
    <property type="project" value="InterPro"/>
</dbReference>
<accession>A0A9P9DFM5</accession>
<keyword evidence="6" id="KW-1185">Reference proteome</keyword>
<protein>
    <submittedName>
        <fullName evidence="5">Fungal-specific transcription factor domain-containing protein</fullName>
    </submittedName>
</protein>
<dbReference type="SMART" id="SM00906">
    <property type="entry name" value="Fungal_trans"/>
    <property type="match status" value="1"/>
</dbReference>
<dbReference type="GO" id="GO:0008270">
    <property type="term" value="F:zinc ion binding"/>
    <property type="evidence" value="ECO:0007669"/>
    <property type="project" value="InterPro"/>
</dbReference>
<dbReference type="GO" id="GO:0003677">
    <property type="term" value="F:DNA binding"/>
    <property type="evidence" value="ECO:0007669"/>
    <property type="project" value="InterPro"/>
</dbReference>
<feature type="region of interest" description="Disordered" evidence="3">
    <location>
        <begin position="1"/>
        <end position="29"/>
    </location>
</feature>
<evidence type="ECO:0000256" key="3">
    <source>
        <dbReference type="SAM" id="MobiDB-lite"/>
    </source>
</evidence>
<dbReference type="PANTHER" id="PTHR47425:SF2">
    <property type="entry name" value="FARB-RELATED"/>
    <property type="match status" value="1"/>
</dbReference>